<dbReference type="EMBL" id="JAHLQT010028947">
    <property type="protein sequence ID" value="KAG7161544.1"/>
    <property type="molecule type" value="Genomic_DNA"/>
</dbReference>
<comment type="caution">
    <text evidence="1">The sequence shown here is derived from an EMBL/GenBank/DDBJ whole genome shotgun (WGS) entry which is preliminary data.</text>
</comment>
<proteinExistence type="predicted"/>
<evidence type="ECO:0000313" key="2">
    <source>
        <dbReference type="Proteomes" id="UP000747542"/>
    </source>
</evidence>
<organism evidence="1 2">
    <name type="scientific">Homarus americanus</name>
    <name type="common">American lobster</name>
    <dbReference type="NCBI Taxonomy" id="6706"/>
    <lineage>
        <taxon>Eukaryota</taxon>
        <taxon>Metazoa</taxon>
        <taxon>Ecdysozoa</taxon>
        <taxon>Arthropoda</taxon>
        <taxon>Crustacea</taxon>
        <taxon>Multicrustacea</taxon>
        <taxon>Malacostraca</taxon>
        <taxon>Eumalacostraca</taxon>
        <taxon>Eucarida</taxon>
        <taxon>Decapoda</taxon>
        <taxon>Pleocyemata</taxon>
        <taxon>Astacidea</taxon>
        <taxon>Nephropoidea</taxon>
        <taxon>Nephropidae</taxon>
        <taxon>Homarus</taxon>
    </lineage>
</organism>
<dbReference type="AlphaFoldDB" id="A0A8J5JY48"/>
<name>A0A8J5JY48_HOMAM</name>
<reference evidence="1" key="1">
    <citation type="journal article" date="2021" name="Sci. Adv.">
        <title>The American lobster genome reveals insights on longevity, neural, and immune adaptations.</title>
        <authorList>
            <person name="Polinski J.M."/>
            <person name="Zimin A.V."/>
            <person name="Clark K.F."/>
            <person name="Kohn A.B."/>
            <person name="Sadowski N."/>
            <person name="Timp W."/>
            <person name="Ptitsyn A."/>
            <person name="Khanna P."/>
            <person name="Romanova D.Y."/>
            <person name="Williams P."/>
            <person name="Greenwood S.J."/>
            <person name="Moroz L.L."/>
            <person name="Walt D.R."/>
            <person name="Bodnar A.G."/>
        </authorList>
    </citation>
    <scope>NUCLEOTIDE SEQUENCE</scope>
    <source>
        <strain evidence="1">GMGI-L3</strain>
    </source>
</reference>
<accession>A0A8J5JY48</accession>
<sequence length="16" mass="1873">MLHPLDGWSRGCWLCV</sequence>
<keyword evidence="2" id="KW-1185">Reference proteome</keyword>
<dbReference type="Proteomes" id="UP000747542">
    <property type="component" value="Unassembled WGS sequence"/>
</dbReference>
<evidence type="ECO:0000313" key="1">
    <source>
        <dbReference type="EMBL" id="KAG7161544.1"/>
    </source>
</evidence>
<protein>
    <submittedName>
        <fullName evidence="1">Uncharacterized protein</fullName>
    </submittedName>
</protein>
<gene>
    <name evidence="1" type="ORF">Hamer_G014100</name>
</gene>